<evidence type="ECO:0000256" key="5">
    <source>
        <dbReference type="SAM" id="Phobius"/>
    </source>
</evidence>
<comment type="subcellular location">
    <subcellularLocation>
        <location evidence="1">Membrane</location>
        <topology evidence="1">Multi-pass membrane protein</topology>
    </subcellularLocation>
</comment>
<gene>
    <name evidence="6" type="ORF">KIC69_11195</name>
</gene>
<keyword evidence="3 5" id="KW-1133">Transmembrane helix</keyword>
<evidence type="ECO:0000313" key="7">
    <source>
        <dbReference type="Proteomes" id="UP000824019"/>
    </source>
</evidence>
<name>A0A9E1B8F7_9BACT</name>
<dbReference type="Proteomes" id="UP000824019">
    <property type="component" value="Unassembled WGS sequence"/>
</dbReference>
<evidence type="ECO:0000256" key="3">
    <source>
        <dbReference type="ARBA" id="ARBA00022989"/>
    </source>
</evidence>
<sequence length="37" mass="4502">MFEELRPHLIELRKRLFISIVSVFVCFGICFTFWNPL</sequence>
<protein>
    <submittedName>
        <fullName evidence="6">Twin-arginine translocase subunit TatC</fullName>
    </submittedName>
</protein>
<organism evidence="6 7">
    <name type="scientific">Campylobacter concisus</name>
    <dbReference type="NCBI Taxonomy" id="199"/>
    <lineage>
        <taxon>Bacteria</taxon>
        <taxon>Pseudomonadati</taxon>
        <taxon>Campylobacterota</taxon>
        <taxon>Epsilonproteobacteria</taxon>
        <taxon>Campylobacterales</taxon>
        <taxon>Campylobacteraceae</taxon>
        <taxon>Campylobacter</taxon>
    </lineage>
</organism>
<feature type="non-terminal residue" evidence="6">
    <location>
        <position position="37"/>
    </location>
</feature>
<evidence type="ECO:0000256" key="1">
    <source>
        <dbReference type="ARBA" id="ARBA00004141"/>
    </source>
</evidence>
<accession>A0A9E1B8F7</accession>
<evidence type="ECO:0000313" key="6">
    <source>
        <dbReference type="EMBL" id="MBS5831368.1"/>
    </source>
</evidence>
<keyword evidence="2 5" id="KW-0812">Transmembrane</keyword>
<keyword evidence="4 5" id="KW-0472">Membrane</keyword>
<reference evidence="6" key="1">
    <citation type="submission" date="2021-02" db="EMBL/GenBank/DDBJ databases">
        <title>Infant gut strain persistence is associated with maternal origin, phylogeny, and functional potential including surface adhesion and iron acquisition.</title>
        <authorList>
            <person name="Lou Y.C."/>
        </authorList>
    </citation>
    <scope>NUCLEOTIDE SEQUENCE</scope>
    <source>
        <strain evidence="6">L3_101_000G1_dasL3_101_000G1_concoct_7_sub</strain>
    </source>
</reference>
<dbReference type="InterPro" id="IPR002033">
    <property type="entry name" value="TatC"/>
</dbReference>
<dbReference type="GO" id="GO:0016020">
    <property type="term" value="C:membrane"/>
    <property type="evidence" value="ECO:0007669"/>
    <property type="project" value="UniProtKB-SubCell"/>
</dbReference>
<dbReference type="Pfam" id="PF00902">
    <property type="entry name" value="TatC"/>
    <property type="match status" value="1"/>
</dbReference>
<dbReference type="EMBL" id="JAHAKR010000755">
    <property type="protein sequence ID" value="MBS5831368.1"/>
    <property type="molecule type" value="Genomic_DNA"/>
</dbReference>
<evidence type="ECO:0000256" key="2">
    <source>
        <dbReference type="ARBA" id="ARBA00022692"/>
    </source>
</evidence>
<dbReference type="AlphaFoldDB" id="A0A9E1B8F7"/>
<comment type="caution">
    <text evidence="6">The sequence shown here is derived from an EMBL/GenBank/DDBJ whole genome shotgun (WGS) entry which is preliminary data.</text>
</comment>
<evidence type="ECO:0000256" key="4">
    <source>
        <dbReference type="ARBA" id="ARBA00023136"/>
    </source>
</evidence>
<proteinExistence type="predicted"/>
<feature type="transmembrane region" description="Helical" evidence="5">
    <location>
        <begin position="16"/>
        <end position="34"/>
    </location>
</feature>